<keyword evidence="7 9" id="KW-0573">Peptidoglycan synthesis</keyword>
<evidence type="ECO:0000256" key="4">
    <source>
        <dbReference type="ARBA" id="ARBA00022679"/>
    </source>
</evidence>
<dbReference type="EMBL" id="BMGG01000003">
    <property type="protein sequence ID" value="GGC61939.1"/>
    <property type="molecule type" value="Genomic_DNA"/>
</dbReference>
<dbReference type="Pfam" id="PF03734">
    <property type="entry name" value="YkuD"/>
    <property type="match status" value="1"/>
</dbReference>
<evidence type="ECO:0000256" key="1">
    <source>
        <dbReference type="ARBA" id="ARBA00004752"/>
    </source>
</evidence>
<dbReference type="GO" id="GO:0008360">
    <property type="term" value="P:regulation of cell shape"/>
    <property type="evidence" value="ECO:0007669"/>
    <property type="project" value="UniProtKB-UniRule"/>
</dbReference>
<dbReference type="CDD" id="cd16913">
    <property type="entry name" value="YkuD_like"/>
    <property type="match status" value="1"/>
</dbReference>
<comment type="caution">
    <text evidence="11">The sequence shown here is derived from an EMBL/GenBank/DDBJ whole genome shotgun (WGS) entry which is preliminary data.</text>
</comment>
<sequence length="259" mass="27913">MPTRACVRPDTPTAAVTLTRRLFTFAAPLLTAGCTADPWTQASKDSLGKSALDKSSLDQNDRLMNDVRYAAIPTEKFPIPAVDLGRIDPQHLRQELAYASSEPPGTIIVDPGAYALYLIKPGGRALRYGVGVGREGFGWSGGAVIARKAEWPTWTPPAEMMARDPRTRPWAKGMPGGPDNPLGARALYLYQKGRDTLYRIHGTAEPQSIGQSASSGCIRLLNQDIIDLYGRVPLGSRTLVLRSHPPAPTGRAEASAEPV</sequence>
<keyword evidence="4" id="KW-0808">Transferase</keyword>
<evidence type="ECO:0000256" key="6">
    <source>
        <dbReference type="ARBA" id="ARBA00022960"/>
    </source>
</evidence>
<keyword evidence="5" id="KW-0378">Hydrolase</keyword>
<dbReference type="SUPFAM" id="SSF141523">
    <property type="entry name" value="L,D-transpeptidase catalytic domain-like"/>
    <property type="match status" value="1"/>
</dbReference>
<reference evidence="11" key="1">
    <citation type="journal article" date="2014" name="Int. J. Syst. Evol. Microbiol.">
        <title>Complete genome sequence of Corynebacterium casei LMG S-19264T (=DSM 44701T), isolated from a smear-ripened cheese.</title>
        <authorList>
            <consortium name="US DOE Joint Genome Institute (JGI-PGF)"/>
            <person name="Walter F."/>
            <person name="Albersmeier A."/>
            <person name="Kalinowski J."/>
            <person name="Ruckert C."/>
        </authorList>
    </citation>
    <scope>NUCLEOTIDE SEQUENCE</scope>
    <source>
        <strain evidence="11">CGMCC 1.12919</strain>
    </source>
</reference>
<accession>A0A916U6S7</accession>
<dbReference type="PANTHER" id="PTHR30582">
    <property type="entry name" value="L,D-TRANSPEPTIDASE"/>
    <property type="match status" value="1"/>
</dbReference>
<dbReference type="GO" id="GO:0016757">
    <property type="term" value="F:glycosyltransferase activity"/>
    <property type="evidence" value="ECO:0007669"/>
    <property type="project" value="UniProtKB-KW"/>
</dbReference>
<dbReference type="InterPro" id="IPR050979">
    <property type="entry name" value="LD-transpeptidase"/>
</dbReference>
<keyword evidence="3" id="KW-0328">Glycosyltransferase</keyword>
<feature type="domain" description="L,D-TPase catalytic" evidence="10">
    <location>
        <begin position="105"/>
        <end position="241"/>
    </location>
</feature>
<gene>
    <name evidence="11" type="ORF">GCM10010994_20700</name>
</gene>
<dbReference type="GO" id="GO:0071555">
    <property type="term" value="P:cell wall organization"/>
    <property type="evidence" value="ECO:0007669"/>
    <property type="project" value="UniProtKB-UniRule"/>
</dbReference>
<comment type="pathway">
    <text evidence="1 9">Cell wall biogenesis; peptidoglycan biosynthesis.</text>
</comment>
<organism evidence="11 12">
    <name type="scientific">Chelatococcus reniformis</name>
    <dbReference type="NCBI Taxonomy" id="1494448"/>
    <lineage>
        <taxon>Bacteria</taxon>
        <taxon>Pseudomonadati</taxon>
        <taxon>Pseudomonadota</taxon>
        <taxon>Alphaproteobacteria</taxon>
        <taxon>Hyphomicrobiales</taxon>
        <taxon>Chelatococcaceae</taxon>
        <taxon>Chelatococcus</taxon>
    </lineage>
</organism>
<proteinExistence type="inferred from homology"/>
<name>A0A916U6S7_9HYPH</name>
<dbReference type="AlphaFoldDB" id="A0A916U6S7"/>
<dbReference type="GO" id="GO:0005576">
    <property type="term" value="C:extracellular region"/>
    <property type="evidence" value="ECO:0007669"/>
    <property type="project" value="TreeGrafter"/>
</dbReference>
<evidence type="ECO:0000256" key="7">
    <source>
        <dbReference type="ARBA" id="ARBA00022984"/>
    </source>
</evidence>
<keyword evidence="8 9" id="KW-0961">Cell wall biogenesis/degradation</keyword>
<dbReference type="InterPro" id="IPR005490">
    <property type="entry name" value="LD_TPept_cat_dom"/>
</dbReference>
<evidence type="ECO:0000256" key="5">
    <source>
        <dbReference type="ARBA" id="ARBA00022801"/>
    </source>
</evidence>
<reference evidence="11" key="2">
    <citation type="submission" date="2020-09" db="EMBL/GenBank/DDBJ databases">
        <authorList>
            <person name="Sun Q."/>
            <person name="Zhou Y."/>
        </authorList>
    </citation>
    <scope>NUCLEOTIDE SEQUENCE</scope>
    <source>
        <strain evidence="11">CGMCC 1.12919</strain>
    </source>
</reference>
<dbReference type="FunFam" id="2.40.440.10:FF:000002">
    <property type="entry name" value="L,D-transpeptidase ErfK/SrfK"/>
    <property type="match status" value="1"/>
</dbReference>
<evidence type="ECO:0000259" key="10">
    <source>
        <dbReference type="PROSITE" id="PS52029"/>
    </source>
</evidence>
<feature type="active site" description="Proton donor/acceptor" evidence="9">
    <location>
        <position position="201"/>
    </location>
</feature>
<dbReference type="InterPro" id="IPR038063">
    <property type="entry name" value="Transpep_catalytic_dom"/>
</dbReference>
<evidence type="ECO:0000256" key="9">
    <source>
        <dbReference type="PROSITE-ProRule" id="PRU01373"/>
    </source>
</evidence>
<evidence type="ECO:0000313" key="11">
    <source>
        <dbReference type="EMBL" id="GGC61939.1"/>
    </source>
</evidence>
<dbReference type="PROSITE" id="PS52029">
    <property type="entry name" value="LD_TPASE"/>
    <property type="match status" value="1"/>
</dbReference>
<dbReference type="Proteomes" id="UP000637002">
    <property type="component" value="Unassembled WGS sequence"/>
</dbReference>
<evidence type="ECO:0000256" key="3">
    <source>
        <dbReference type="ARBA" id="ARBA00022676"/>
    </source>
</evidence>
<comment type="similarity">
    <text evidence="2">Belongs to the YkuD family.</text>
</comment>
<dbReference type="GO" id="GO:0071972">
    <property type="term" value="F:peptidoglycan L,D-transpeptidase activity"/>
    <property type="evidence" value="ECO:0007669"/>
    <property type="project" value="TreeGrafter"/>
</dbReference>
<evidence type="ECO:0000256" key="2">
    <source>
        <dbReference type="ARBA" id="ARBA00005992"/>
    </source>
</evidence>
<keyword evidence="6 9" id="KW-0133">Cell shape</keyword>
<protein>
    <submittedName>
        <fullName evidence="11">L,D-transpeptidase</fullName>
    </submittedName>
</protein>
<keyword evidence="12" id="KW-1185">Reference proteome</keyword>
<dbReference type="PANTHER" id="PTHR30582:SF24">
    <property type="entry name" value="L,D-TRANSPEPTIDASE ERFK_SRFK-RELATED"/>
    <property type="match status" value="1"/>
</dbReference>
<dbReference type="Gene3D" id="2.40.440.10">
    <property type="entry name" value="L,D-transpeptidase catalytic domain-like"/>
    <property type="match status" value="1"/>
</dbReference>
<evidence type="ECO:0000313" key="12">
    <source>
        <dbReference type="Proteomes" id="UP000637002"/>
    </source>
</evidence>
<evidence type="ECO:0000256" key="8">
    <source>
        <dbReference type="ARBA" id="ARBA00023316"/>
    </source>
</evidence>
<dbReference type="RefSeq" id="WP_188609064.1">
    <property type="nucleotide sequence ID" value="NZ_BMGG01000003.1"/>
</dbReference>
<dbReference type="PROSITE" id="PS51257">
    <property type="entry name" value="PROKAR_LIPOPROTEIN"/>
    <property type="match status" value="1"/>
</dbReference>
<feature type="active site" description="Nucleophile" evidence="9">
    <location>
        <position position="217"/>
    </location>
</feature>
<dbReference type="GO" id="GO:0018104">
    <property type="term" value="P:peptidoglycan-protein cross-linking"/>
    <property type="evidence" value="ECO:0007669"/>
    <property type="project" value="TreeGrafter"/>
</dbReference>